<dbReference type="PROSITE" id="PS00850">
    <property type="entry name" value="GLY_RADICAL_1"/>
    <property type="match status" value="1"/>
</dbReference>
<keyword evidence="2" id="KW-0456">Lyase</keyword>
<dbReference type="Gene3D" id="3.20.70.20">
    <property type="match status" value="1"/>
</dbReference>
<comment type="caution">
    <text evidence="6">The sequence shown here is derived from an EMBL/GenBank/DDBJ whole genome shotgun (WGS) entry which is preliminary data.</text>
</comment>
<feature type="modified residue" description="Glycine radical" evidence="3">
    <location>
        <position position="791"/>
    </location>
</feature>
<name>A0A9D1A9P5_9FIRM</name>
<organism evidence="6 7">
    <name type="scientific">Candidatus Avoscillospira stercoripullorum</name>
    <dbReference type="NCBI Taxonomy" id="2840709"/>
    <lineage>
        <taxon>Bacteria</taxon>
        <taxon>Bacillati</taxon>
        <taxon>Bacillota</taxon>
        <taxon>Clostridia</taxon>
        <taxon>Eubacteriales</taxon>
        <taxon>Oscillospiraceae</taxon>
        <taxon>Oscillospiraceae incertae sedis</taxon>
        <taxon>Candidatus Avoscillospira</taxon>
    </lineage>
</organism>
<dbReference type="PANTHER" id="PTHR43641:SF2">
    <property type="entry name" value="DEHYDRATASE YBIW-RELATED"/>
    <property type="match status" value="1"/>
</dbReference>
<evidence type="ECO:0000313" key="7">
    <source>
        <dbReference type="Proteomes" id="UP000824258"/>
    </source>
</evidence>
<dbReference type="GO" id="GO:0005829">
    <property type="term" value="C:cytosol"/>
    <property type="evidence" value="ECO:0007669"/>
    <property type="project" value="TreeGrafter"/>
</dbReference>
<dbReference type="InterPro" id="IPR019777">
    <property type="entry name" value="Form_AcTrfase_GR_CS"/>
</dbReference>
<dbReference type="Pfam" id="PF02901">
    <property type="entry name" value="PFL-like"/>
    <property type="match status" value="1"/>
</dbReference>
<dbReference type="InterPro" id="IPR051215">
    <property type="entry name" value="GRE"/>
</dbReference>
<evidence type="ECO:0000256" key="2">
    <source>
        <dbReference type="ARBA" id="ARBA00023239"/>
    </source>
</evidence>
<evidence type="ECO:0000259" key="5">
    <source>
        <dbReference type="PROSITE" id="PS51554"/>
    </source>
</evidence>
<gene>
    <name evidence="6" type="ORF">IAA70_04755</name>
</gene>
<proteinExistence type="predicted"/>
<reference evidence="6" key="1">
    <citation type="submission" date="2020-10" db="EMBL/GenBank/DDBJ databases">
        <authorList>
            <person name="Gilroy R."/>
        </authorList>
    </citation>
    <scope>NUCLEOTIDE SEQUENCE</scope>
    <source>
        <strain evidence="6">ChiHjej9B8-7071</strain>
    </source>
</reference>
<dbReference type="InterPro" id="IPR004184">
    <property type="entry name" value="PFL_dom"/>
</dbReference>
<dbReference type="AlphaFoldDB" id="A0A9D1A9P5"/>
<dbReference type="GO" id="GO:0016829">
    <property type="term" value="F:lyase activity"/>
    <property type="evidence" value="ECO:0007669"/>
    <property type="project" value="UniProtKB-KW"/>
</dbReference>
<evidence type="ECO:0000259" key="4">
    <source>
        <dbReference type="PROSITE" id="PS51149"/>
    </source>
</evidence>
<dbReference type="PROSITE" id="PS51149">
    <property type="entry name" value="GLY_RADICAL_2"/>
    <property type="match status" value="1"/>
</dbReference>
<keyword evidence="1 3" id="KW-0556">Organic radical</keyword>
<dbReference type="PANTHER" id="PTHR43641">
    <property type="entry name" value="FORMATE ACETYLTRANSFERASE 3-RELATED"/>
    <property type="match status" value="1"/>
</dbReference>
<feature type="domain" description="Glycine radical" evidence="4">
    <location>
        <begin position="695"/>
        <end position="815"/>
    </location>
</feature>
<accession>A0A9D1A9P5</accession>
<reference evidence="6" key="2">
    <citation type="journal article" date="2021" name="PeerJ">
        <title>Extensive microbial diversity within the chicken gut microbiome revealed by metagenomics and culture.</title>
        <authorList>
            <person name="Gilroy R."/>
            <person name="Ravi A."/>
            <person name="Getino M."/>
            <person name="Pursley I."/>
            <person name="Horton D.L."/>
            <person name="Alikhan N.F."/>
            <person name="Baker D."/>
            <person name="Gharbi K."/>
            <person name="Hall N."/>
            <person name="Watson M."/>
            <person name="Adriaenssens E.M."/>
            <person name="Foster-Nyarko E."/>
            <person name="Jarju S."/>
            <person name="Secka A."/>
            <person name="Antonio M."/>
            <person name="Oren A."/>
            <person name="Chaudhuri R.R."/>
            <person name="La Ragione R."/>
            <person name="Hildebrand F."/>
            <person name="Pallen M.J."/>
        </authorList>
    </citation>
    <scope>NUCLEOTIDE SEQUENCE</scope>
    <source>
        <strain evidence="6">ChiHjej9B8-7071</strain>
    </source>
</reference>
<sequence length="815" mass="90932">MVTFRPVTDRIHLMHEKTRNRLYIIDAERALITTEFYRTHKHMVPAIRRPMLLREICEKMTIRVEDFEVLVGNKCKNFCGCGSEPEWGRGTWVTHDVEESGWTLEADGLYHAPKTDDLPMAISPEDLKAFQSIEDFWKGNTYNDMAAQWVPEGYQELAEAGVSAANPKVGLMMMPSGHLTPGFAKIINKGYGAIRREAQEWLDAHVNNLMGEDAEKVMFYTAVTIVCDAATTYVRRYGDECTRKAETCPDPARKAELLSMADSLYWISENPCRTFREALQAALLYQYLLHLGALSQIGSFGRIDQYTWPFLKSDLEKGSLTMDQAQEILDCFYLKVNGMYGGGKGPLVKIVGIGNTYLHNTIGGVDPATGEDASNPVTYMVLQSVSRLSLHDPTISLRVSKNTPDDLWELAIETSRRVGGLPLFQNDDVIIPGIVRELGFTLEDARDYAIIGCQEITGSGNDYSCANSVCPPHASIHYSSILAMALNDGKNPMNGHQSPIHTGFLYEMEDFSQVQQAWSRLAEYYLRAQVSLNNYLEYLVQYHTPHAILSISLDGCMESGKDCTAGGAKYNSYGGTATGLATVADSLSVIKYLCYDNQFVDRKTMYDAVMANWEGYEELRQKVIHDAPHFGNADQNADAMMRWVLEQYYGFTKKCYSKRAKVFKAGLYGAADHVGQGYTTWATPDGRLAGTPIADAASPAQGRDVNGPTAVLASALCYDQSRYMDGVCLNLRIHPSALSNTEGVHKLRDLVKVYMANGGAEIQFNVVSTETMRKAQVHPEEFRDLVVRIAGYSAYFIELSEDCQNDLIQRTENNI</sequence>
<dbReference type="Proteomes" id="UP000824258">
    <property type="component" value="Unassembled WGS sequence"/>
</dbReference>
<feature type="domain" description="PFL" evidence="5">
    <location>
        <begin position="9"/>
        <end position="688"/>
    </location>
</feature>
<evidence type="ECO:0008006" key="8">
    <source>
        <dbReference type="Google" id="ProtNLM"/>
    </source>
</evidence>
<protein>
    <recommendedName>
        <fullName evidence="8">Formate C-acetyltransferase</fullName>
    </recommendedName>
</protein>
<evidence type="ECO:0000256" key="3">
    <source>
        <dbReference type="PROSITE-ProRule" id="PRU00493"/>
    </source>
</evidence>
<dbReference type="InterPro" id="IPR001150">
    <property type="entry name" value="Gly_radical"/>
</dbReference>
<dbReference type="Pfam" id="PF01228">
    <property type="entry name" value="Gly_radical"/>
    <property type="match status" value="1"/>
</dbReference>
<evidence type="ECO:0000313" key="6">
    <source>
        <dbReference type="EMBL" id="HIR09695.1"/>
    </source>
</evidence>
<dbReference type="PROSITE" id="PS51554">
    <property type="entry name" value="PFL"/>
    <property type="match status" value="1"/>
</dbReference>
<dbReference type="EMBL" id="DVGD01000147">
    <property type="protein sequence ID" value="HIR09695.1"/>
    <property type="molecule type" value="Genomic_DNA"/>
</dbReference>
<evidence type="ECO:0000256" key="1">
    <source>
        <dbReference type="ARBA" id="ARBA00022818"/>
    </source>
</evidence>
<dbReference type="SUPFAM" id="SSF51998">
    <property type="entry name" value="PFL-like glycyl radical enzymes"/>
    <property type="match status" value="1"/>
</dbReference>